<comment type="caution">
    <text evidence="1">The sequence shown here is derived from an EMBL/GenBank/DDBJ whole genome shotgun (WGS) entry which is preliminary data.</text>
</comment>
<keyword evidence="2" id="KW-1185">Reference proteome</keyword>
<accession>A0A4U2YI90</accession>
<dbReference type="RefSeq" id="WP_137067056.1">
    <property type="nucleotide sequence ID" value="NZ_CP040748.1"/>
</dbReference>
<reference evidence="1 2" key="1">
    <citation type="submission" date="2019-04" db="EMBL/GenBank/DDBJ databases">
        <authorList>
            <person name="Dong K."/>
        </authorList>
    </citation>
    <scope>NUCLEOTIDE SEQUENCE [LARGE SCALE GENOMIC DNA]</scope>
    <source>
        <strain evidence="2">dk3543</strain>
    </source>
</reference>
<dbReference type="EMBL" id="SZPY01000004">
    <property type="protein sequence ID" value="TKI60749.1"/>
    <property type="molecule type" value="Genomic_DNA"/>
</dbReference>
<gene>
    <name evidence="1" type="ORF">FC770_14645</name>
</gene>
<dbReference type="AlphaFoldDB" id="A0A4U2YI90"/>
<proteinExistence type="predicted"/>
<dbReference type="Proteomes" id="UP000307808">
    <property type="component" value="Unassembled WGS sequence"/>
</dbReference>
<organism evidence="1 2">
    <name type="scientific">Nocardioides jishulii</name>
    <dbReference type="NCBI Taxonomy" id="2575440"/>
    <lineage>
        <taxon>Bacteria</taxon>
        <taxon>Bacillati</taxon>
        <taxon>Actinomycetota</taxon>
        <taxon>Actinomycetes</taxon>
        <taxon>Propionibacteriales</taxon>
        <taxon>Nocardioidaceae</taxon>
        <taxon>Nocardioides</taxon>
    </lineage>
</organism>
<name>A0A4U2YI90_9ACTN</name>
<evidence type="ECO:0000313" key="1">
    <source>
        <dbReference type="EMBL" id="TKI60749.1"/>
    </source>
</evidence>
<sequence>MTTMTALQIERLAPKRAIPSLYARRSGWRLTGGLWHDTLGVKLAHVDLVPGSPTFGHYDPAECRPDRYPTPHAAHGMHAPDPRCSCGYHVVPELPDLLAWPDYPHRDTAASTLARGLAGYADEVVPFWCVVTVTAWGRMEPAAPGAGDPPGTFRAEFLALTGALILDETAPPGVAPLLTSAGLSVERADLDALAGAA</sequence>
<evidence type="ECO:0000313" key="2">
    <source>
        <dbReference type="Proteomes" id="UP000307808"/>
    </source>
</evidence>
<protein>
    <submittedName>
        <fullName evidence="1">Uncharacterized protein</fullName>
    </submittedName>
</protein>